<organism evidence="2 3">
    <name type="scientific">Candidatus Woesebacteria bacterium RIFCSPHIGHO2_01_FULL_41_10</name>
    <dbReference type="NCBI Taxonomy" id="1802500"/>
    <lineage>
        <taxon>Bacteria</taxon>
        <taxon>Candidatus Woeseibacteriota</taxon>
    </lineage>
</organism>
<dbReference type="NCBIfam" id="TIGR02532">
    <property type="entry name" value="IV_pilin_GFxxxE"/>
    <property type="match status" value="1"/>
</dbReference>
<evidence type="ECO:0000313" key="2">
    <source>
        <dbReference type="EMBL" id="OGM28309.1"/>
    </source>
</evidence>
<evidence type="ECO:0008006" key="4">
    <source>
        <dbReference type="Google" id="ProtNLM"/>
    </source>
</evidence>
<dbReference type="EMBL" id="MGGM01000032">
    <property type="protein sequence ID" value="OGM28309.1"/>
    <property type="molecule type" value="Genomic_DNA"/>
</dbReference>
<sequence>MKSAPKTCFTRKGVTFIEVLIVMTIIALSFIPVVMTYNTSRANRALDASIHELANHTRSAHIFAREARETEGWGIKSLSSTRYAILMGEPSDFSIAQQYFLEDGITLTGDFEVWFGIGTGETDTKTSIRMLNNRGIQGGIDILITGVVEEIPRI</sequence>
<evidence type="ECO:0000313" key="3">
    <source>
        <dbReference type="Proteomes" id="UP000177263"/>
    </source>
</evidence>
<protein>
    <recommendedName>
        <fullName evidence="4">General secretion pathway GspH domain-containing protein</fullName>
    </recommendedName>
</protein>
<dbReference type="AlphaFoldDB" id="A0A1F7YN38"/>
<evidence type="ECO:0000256" key="1">
    <source>
        <dbReference type="SAM" id="Phobius"/>
    </source>
</evidence>
<name>A0A1F7YN38_9BACT</name>
<dbReference type="STRING" id="1802500.A2801_02525"/>
<keyword evidence="1" id="KW-0472">Membrane</keyword>
<proteinExistence type="predicted"/>
<comment type="caution">
    <text evidence="2">The sequence shown here is derived from an EMBL/GenBank/DDBJ whole genome shotgun (WGS) entry which is preliminary data.</text>
</comment>
<feature type="transmembrane region" description="Helical" evidence="1">
    <location>
        <begin position="12"/>
        <end position="35"/>
    </location>
</feature>
<gene>
    <name evidence="2" type="ORF">A2801_02525</name>
</gene>
<dbReference type="InterPro" id="IPR012902">
    <property type="entry name" value="N_methyl_site"/>
</dbReference>
<keyword evidence="1" id="KW-1133">Transmembrane helix</keyword>
<keyword evidence="1" id="KW-0812">Transmembrane</keyword>
<dbReference type="Proteomes" id="UP000177263">
    <property type="component" value="Unassembled WGS sequence"/>
</dbReference>
<accession>A0A1F7YN38</accession>
<reference evidence="2 3" key="1">
    <citation type="journal article" date="2016" name="Nat. Commun.">
        <title>Thousands of microbial genomes shed light on interconnected biogeochemical processes in an aquifer system.</title>
        <authorList>
            <person name="Anantharaman K."/>
            <person name="Brown C.T."/>
            <person name="Hug L.A."/>
            <person name="Sharon I."/>
            <person name="Castelle C.J."/>
            <person name="Probst A.J."/>
            <person name="Thomas B.C."/>
            <person name="Singh A."/>
            <person name="Wilkins M.J."/>
            <person name="Karaoz U."/>
            <person name="Brodie E.L."/>
            <person name="Williams K.H."/>
            <person name="Hubbard S.S."/>
            <person name="Banfield J.F."/>
        </authorList>
    </citation>
    <scope>NUCLEOTIDE SEQUENCE [LARGE SCALE GENOMIC DNA]</scope>
</reference>
<dbReference type="Pfam" id="PF07963">
    <property type="entry name" value="N_methyl"/>
    <property type="match status" value="1"/>
</dbReference>